<feature type="transmembrane region" description="Helical" evidence="6">
    <location>
        <begin position="61"/>
        <end position="81"/>
    </location>
</feature>
<dbReference type="KEGG" id="sapo:SAPIO_CDS3737"/>
<protein>
    <recommendedName>
        <fullName evidence="9">Aquaporin</fullName>
    </recommendedName>
</protein>
<dbReference type="RefSeq" id="XP_016643817.1">
    <property type="nucleotide sequence ID" value="XM_016786474.1"/>
</dbReference>
<dbReference type="AlphaFoldDB" id="A0A084G9K6"/>
<evidence type="ECO:0000313" key="8">
    <source>
        <dbReference type="Proteomes" id="UP000028545"/>
    </source>
</evidence>
<dbReference type="Gene3D" id="1.20.1080.10">
    <property type="entry name" value="Glycerol uptake facilitator protein"/>
    <property type="match status" value="1"/>
</dbReference>
<proteinExistence type="predicted"/>
<evidence type="ECO:0000256" key="5">
    <source>
        <dbReference type="SAM" id="MobiDB-lite"/>
    </source>
</evidence>
<evidence type="ECO:0000256" key="6">
    <source>
        <dbReference type="SAM" id="Phobius"/>
    </source>
</evidence>
<dbReference type="InterPro" id="IPR023271">
    <property type="entry name" value="Aquaporin-like"/>
</dbReference>
<dbReference type="GeneID" id="27722809"/>
<dbReference type="Proteomes" id="UP000028545">
    <property type="component" value="Unassembled WGS sequence"/>
</dbReference>
<keyword evidence="3 6" id="KW-1133">Transmembrane helix</keyword>
<accession>A0A084G9K6</accession>
<evidence type="ECO:0008006" key="9">
    <source>
        <dbReference type="Google" id="ProtNLM"/>
    </source>
</evidence>
<dbReference type="OrthoDB" id="3222at2759"/>
<reference evidence="7 8" key="1">
    <citation type="journal article" date="2014" name="Genome Announc.">
        <title>Draft genome sequence of the pathogenic fungus Scedosporium apiospermum.</title>
        <authorList>
            <person name="Vandeputte P."/>
            <person name="Ghamrawi S."/>
            <person name="Rechenmann M."/>
            <person name="Iltis A."/>
            <person name="Giraud S."/>
            <person name="Fleury M."/>
            <person name="Thornton C."/>
            <person name="Delhaes L."/>
            <person name="Meyer W."/>
            <person name="Papon N."/>
            <person name="Bouchara J.P."/>
        </authorList>
    </citation>
    <scope>NUCLEOTIDE SEQUENCE [LARGE SCALE GENOMIC DNA]</scope>
    <source>
        <strain evidence="7 8">IHEM 14462</strain>
    </source>
</reference>
<evidence type="ECO:0000256" key="2">
    <source>
        <dbReference type="ARBA" id="ARBA00022692"/>
    </source>
</evidence>
<dbReference type="HOGENOM" id="CLU_1563768_0_0_1"/>
<dbReference type="Pfam" id="PF00230">
    <property type="entry name" value="MIP"/>
    <property type="match status" value="1"/>
</dbReference>
<comment type="caution">
    <text evidence="7">The sequence shown here is derived from an EMBL/GenBank/DDBJ whole genome shotgun (WGS) entry which is preliminary data.</text>
</comment>
<dbReference type="PANTHER" id="PTHR47002">
    <property type="entry name" value="AQUAPORIN-LIKE"/>
    <property type="match status" value="1"/>
</dbReference>
<gene>
    <name evidence="7" type="ORF">SAPIO_CDS3737</name>
</gene>
<dbReference type="GO" id="GO:0016020">
    <property type="term" value="C:membrane"/>
    <property type="evidence" value="ECO:0007669"/>
    <property type="project" value="UniProtKB-SubCell"/>
</dbReference>
<feature type="transmembrane region" description="Helical" evidence="6">
    <location>
        <begin position="93"/>
        <end position="116"/>
    </location>
</feature>
<organism evidence="7 8">
    <name type="scientific">Pseudallescheria apiosperma</name>
    <name type="common">Scedosporium apiospermum</name>
    <dbReference type="NCBI Taxonomy" id="563466"/>
    <lineage>
        <taxon>Eukaryota</taxon>
        <taxon>Fungi</taxon>
        <taxon>Dikarya</taxon>
        <taxon>Ascomycota</taxon>
        <taxon>Pezizomycotina</taxon>
        <taxon>Sordariomycetes</taxon>
        <taxon>Hypocreomycetidae</taxon>
        <taxon>Microascales</taxon>
        <taxon>Microascaceae</taxon>
        <taxon>Scedosporium</taxon>
    </lineage>
</organism>
<feature type="region of interest" description="Disordered" evidence="5">
    <location>
        <begin position="1"/>
        <end position="20"/>
    </location>
</feature>
<keyword evidence="2 6" id="KW-0812">Transmembrane</keyword>
<evidence type="ECO:0000256" key="4">
    <source>
        <dbReference type="ARBA" id="ARBA00023136"/>
    </source>
</evidence>
<dbReference type="PANTHER" id="PTHR47002:SF2">
    <property type="entry name" value="AQUAPORIN AQPAE.A-LIKE"/>
    <property type="match status" value="1"/>
</dbReference>
<name>A0A084G9K6_PSEDA</name>
<dbReference type="VEuPathDB" id="FungiDB:SAPIO_CDS3737"/>
<evidence type="ECO:0000256" key="1">
    <source>
        <dbReference type="ARBA" id="ARBA00004141"/>
    </source>
</evidence>
<comment type="subcellular location">
    <subcellularLocation>
        <location evidence="1">Membrane</location>
        <topology evidence="1">Multi-pass membrane protein</topology>
    </subcellularLocation>
</comment>
<keyword evidence="4 6" id="KW-0472">Membrane</keyword>
<evidence type="ECO:0000256" key="3">
    <source>
        <dbReference type="ARBA" id="ARBA00022989"/>
    </source>
</evidence>
<evidence type="ECO:0000313" key="7">
    <source>
        <dbReference type="EMBL" id="KEZ44018.1"/>
    </source>
</evidence>
<sequence>MAPESEIVQERPSESDSTADLGVAKFDGSFASGVRPGQPPSLPWYQTREYVTAAEFSTGQVFLNEIVASFVLLFFAYGVGLDPRQVIVFGARLGPILVGLALGLVTFATSGIAPGYGGAQMNPARCFAFGIARQNMSVDLLVRTGNRSDPVQFRVQLGTAAASRSRGEAAA</sequence>
<dbReference type="SUPFAM" id="SSF81338">
    <property type="entry name" value="Aquaporin-like"/>
    <property type="match status" value="1"/>
</dbReference>
<dbReference type="GO" id="GO:0015267">
    <property type="term" value="F:channel activity"/>
    <property type="evidence" value="ECO:0007669"/>
    <property type="project" value="InterPro"/>
</dbReference>
<dbReference type="InterPro" id="IPR000425">
    <property type="entry name" value="MIP"/>
</dbReference>
<keyword evidence="8" id="KW-1185">Reference proteome</keyword>
<dbReference type="EMBL" id="JOWA01000089">
    <property type="protein sequence ID" value="KEZ44018.1"/>
    <property type="molecule type" value="Genomic_DNA"/>
</dbReference>